<evidence type="ECO:0000256" key="11">
    <source>
        <dbReference type="SAM" id="MobiDB-lite"/>
    </source>
</evidence>
<keyword evidence="2" id="KW-0723">Serine/threonine-protein kinase</keyword>
<evidence type="ECO:0000256" key="6">
    <source>
        <dbReference type="ARBA" id="ARBA00022840"/>
    </source>
</evidence>
<protein>
    <recommendedName>
        <fullName evidence="1">non-specific serine/threonine protein kinase</fullName>
        <ecNumber evidence="1">2.7.11.1</ecNumber>
    </recommendedName>
</protein>
<dbReference type="Pfam" id="PF13393">
    <property type="entry name" value="tRNA-synt_His"/>
    <property type="match status" value="1"/>
</dbReference>
<dbReference type="PROSITE" id="PS00108">
    <property type="entry name" value="PROTEIN_KINASE_ST"/>
    <property type="match status" value="1"/>
</dbReference>
<feature type="binding site" evidence="10">
    <location>
        <position position="276"/>
    </location>
    <ligand>
        <name>ATP</name>
        <dbReference type="ChEBI" id="CHEBI:30616"/>
    </ligand>
</feature>
<comment type="catalytic activity">
    <reaction evidence="8">
        <text>L-threonyl-[protein] + ATP = O-phospho-L-threonyl-[protein] + ADP + H(+)</text>
        <dbReference type="Rhea" id="RHEA:46608"/>
        <dbReference type="Rhea" id="RHEA-COMP:11060"/>
        <dbReference type="Rhea" id="RHEA-COMP:11605"/>
        <dbReference type="ChEBI" id="CHEBI:15378"/>
        <dbReference type="ChEBI" id="CHEBI:30013"/>
        <dbReference type="ChEBI" id="CHEBI:30616"/>
        <dbReference type="ChEBI" id="CHEBI:61977"/>
        <dbReference type="ChEBI" id="CHEBI:456216"/>
        <dbReference type="EC" id="2.7.11.1"/>
    </reaction>
</comment>
<feature type="domain" description="Protein kinase" evidence="12">
    <location>
        <begin position="247"/>
        <end position="657"/>
    </location>
</feature>
<dbReference type="PANTHER" id="PTHR11042:SF136">
    <property type="entry name" value="EIF-2-ALPHA KINASE GCN2"/>
    <property type="match status" value="1"/>
</dbReference>
<dbReference type="GO" id="GO:0005829">
    <property type="term" value="C:cytosol"/>
    <property type="evidence" value="ECO:0007669"/>
    <property type="project" value="TreeGrafter"/>
</dbReference>
<organism evidence="14">
    <name type="scientific">Cacopsylla melanoneura</name>
    <dbReference type="NCBI Taxonomy" id="428564"/>
    <lineage>
        <taxon>Eukaryota</taxon>
        <taxon>Metazoa</taxon>
        <taxon>Ecdysozoa</taxon>
        <taxon>Arthropoda</taxon>
        <taxon>Hexapoda</taxon>
        <taxon>Insecta</taxon>
        <taxon>Pterygota</taxon>
        <taxon>Neoptera</taxon>
        <taxon>Paraneoptera</taxon>
        <taxon>Hemiptera</taxon>
        <taxon>Sternorrhyncha</taxon>
        <taxon>Psylloidea</taxon>
        <taxon>Psyllidae</taxon>
        <taxon>Psyllinae</taxon>
        <taxon>Cacopsylla</taxon>
    </lineage>
</organism>
<dbReference type="GO" id="GO:0005634">
    <property type="term" value="C:nucleus"/>
    <property type="evidence" value="ECO:0007669"/>
    <property type="project" value="TreeGrafter"/>
</dbReference>
<feature type="region of interest" description="Disordered" evidence="11">
    <location>
        <begin position="189"/>
        <end position="229"/>
    </location>
</feature>
<dbReference type="Gene3D" id="3.40.50.800">
    <property type="entry name" value="Anticodon-binding domain"/>
    <property type="match status" value="1"/>
</dbReference>
<dbReference type="GO" id="GO:0004694">
    <property type="term" value="F:eukaryotic translation initiation factor 2alpha kinase activity"/>
    <property type="evidence" value="ECO:0007669"/>
    <property type="project" value="TreeGrafter"/>
</dbReference>
<dbReference type="InterPro" id="IPR008271">
    <property type="entry name" value="Ser/Thr_kinase_AS"/>
</dbReference>
<feature type="compositionally biased region" description="Polar residues" evidence="11">
    <location>
        <begin position="196"/>
        <end position="208"/>
    </location>
</feature>
<comment type="catalytic activity">
    <reaction evidence="9">
        <text>L-seryl-[protein] + ATP = O-phospho-L-seryl-[protein] + ADP + H(+)</text>
        <dbReference type="Rhea" id="RHEA:17989"/>
        <dbReference type="Rhea" id="RHEA-COMP:9863"/>
        <dbReference type="Rhea" id="RHEA-COMP:11604"/>
        <dbReference type="ChEBI" id="CHEBI:15378"/>
        <dbReference type="ChEBI" id="CHEBI:29999"/>
        <dbReference type="ChEBI" id="CHEBI:30616"/>
        <dbReference type="ChEBI" id="CHEBI:83421"/>
        <dbReference type="ChEBI" id="CHEBI:456216"/>
        <dbReference type="EC" id="2.7.11.1"/>
    </reaction>
</comment>
<keyword evidence="4 10" id="KW-0547">Nucleotide-binding</keyword>
<dbReference type="FunFam" id="3.10.110.10:FF:000050">
    <property type="entry name" value="eIF-2-alpha kinase GCN2"/>
    <property type="match status" value="1"/>
</dbReference>
<evidence type="ECO:0000256" key="2">
    <source>
        <dbReference type="ARBA" id="ARBA00022527"/>
    </source>
</evidence>
<dbReference type="Gene3D" id="3.30.200.20">
    <property type="entry name" value="Phosphorylase Kinase, domain 1"/>
    <property type="match status" value="1"/>
</dbReference>
<keyword evidence="6 10" id="KW-0067">ATP-binding</keyword>
<keyword evidence="3" id="KW-0808">Transferase</keyword>
<dbReference type="InterPro" id="IPR045864">
    <property type="entry name" value="aa-tRNA-synth_II/BPL/LPL"/>
</dbReference>
<evidence type="ECO:0000259" key="13">
    <source>
        <dbReference type="PROSITE" id="PS50908"/>
    </source>
</evidence>
<dbReference type="InterPro" id="IPR016135">
    <property type="entry name" value="UBQ-conjugating_enzyme/RWD"/>
</dbReference>
<evidence type="ECO:0000256" key="5">
    <source>
        <dbReference type="ARBA" id="ARBA00022777"/>
    </source>
</evidence>
<dbReference type="PROSITE" id="PS00107">
    <property type="entry name" value="PROTEIN_KINASE_ATP"/>
    <property type="match status" value="1"/>
</dbReference>
<dbReference type="CDD" id="cd23823">
    <property type="entry name" value="RWD_GCN2"/>
    <property type="match status" value="1"/>
</dbReference>
<keyword evidence="5 14" id="KW-0418">Kinase</keyword>
<dbReference type="EC" id="2.7.11.1" evidence="1"/>
<dbReference type="PROSITE" id="PS50908">
    <property type="entry name" value="RWD"/>
    <property type="match status" value="1"/>
</dbReference>
<dbReference type="InterPro" id="IPR017441">
    <property type="entry name" value="Protein_kinase_ATP_BS"/>
</dbReference>
<dbReference type="SUPFAM" id="SSF56112">
    <property type="entry name" value="Protein kinase-like (PK-like)"/>
    <property type="match status" value="1"/>
</dbReference>
<dbReference type="PROSITE" id="PS50011">
    <property type="entry name" value="PROTEIN_KINASE_DOM"/>
    <property type="match status" value="1"/>
</dbReference>
<dbReference type="Gene3D" id="3.10.110.10">
    <property type="entry name" value="Ubiquitin Conjugating Enzyme"/>
    <property type="match status" value="1"/>
</dbReference>
<evidence type="ECO:0000313" key="14">
    <source>
        <dbReference type="EMBL" id="CAG6615975.1"/>
    </source>
</evidence>
<feature type="compositionally biased region" description="Acidic residues" evidence="11">
    <location>
        <begin position="375"/>
        <end position="385"/>
    </location>
</feature>
<dbReference type="Pfam" id="PF05773">
    <property type="entry name" value="RWD"/>
    <property type="match status" value="1"/>
</dbReference>
<proteinExistence type="inferred from homology"/>
<dbReference type="InterPro" id="IPR036621">
    <property type="entry name" value="Anticodon-bd_dom_sf"/>
</dbReference>
<accession>A0A8D8LTM2</accession>
<dbReference type="SUPFAM" id="SSF54495">
    <property type="entry name" value="UBC-like"/>
    <property type="match status" value="1"/>
</dbReference>
<evidence type="ECO:0000256" key="3">
    <source>
        <dbReference type="ARBA" id="ARBA00022679"/>
    </source>
</evidence>
<dbReference type="InterPro" id="IPR041715">
    <property type="entry name" value="HisRS-like_core"/>
</dbReference>
<dbReference type="InterPro" id="IPR011009">
    <property type="entry name" value="Kinase-like_dom_sf"/>
</dbReference>
<dbReference type="GO" id="GO:0005524">
    <property type="term" value="F:ATP binding"/>
    <property type="evidence" value="ECO:0007669"/>
    <property type="project" value="UniProtKB-UniRule"/>
</dbReference>
<feature type="compositionally biased region" description="Gly residues" evidence="11">
    <location>
        <begin position="353"/>
        <end position="362"/>
    </location>
</feature>
<dbReference type="EMBL" id="HBUF01034502">
    <property type="protein sequence ID" value="CAG6615977.1"/>
    <property type="molecule type" value="Transcribed_RNA"/>
</dbReference>
<dbReference type="InterPro" id="IPR000719">
    <property type="entry name" value="Prot_kinase_dom"/>
</dbReference>
<feature type="compositionally biased region" description="Acidic residues" evidence="11">
    <location>
        <begin position="320"/>
        <end position="330"/>
    </location>
</feature>
<dbReference type="GO" id="GO:1990625">
    <property type="term" value="P:negative regulation of cytoplasmic translational initiation in response to stress"/>
    <property type="evidence" value="ECO:0007669"/>
    <property type="project" value="TreeGrafter"/>
</dbReference>
<feature type="compositionally biased region" description="Basic and acidic residues" evidence="11">
    <location>
        <begin position="219"/>
        <end position="229"/>
    </location>
</feature>
<evidence type="ECO:0000256" key="4">
    <source>
        <dbReference type="ARBA" id="ARBA00022741"/>
    </source>
</evidence>
<evidence type="ECO:0000256" key="7">
    <source>
        <dbReference type="ARBA" id="ARBA00037982"/>
    </source>
</evidence>
<dbReference type="CDD" id="cd14046">
    <property type="entry name" value="STKc_EIF2AK4_GCN2_rpt2"/>
    <property type="match status" value="1"/>
</dbReference>
<dbReference type="SMART" id="SM00591">
    <property type="entry name" value="RWD"/>
    <property type="match status" value="1"/>
</dbReference>
<dbReference type="Gene3D" id="1.10.510.10">
    <property type="entry name" value="Transferase(Phosphotransferase) domain 1"/>
    <property type="match status" value="1"/>
</dbReference>
<dbReference type="SMART" id="SM00220">
    <property type="entry name" value="S_TKc"/>
    <property type="match status" value="1"/>
</dbReference>
<evidence type="ECO:0000256" key="8">
    <source>
        <dbReference type="ARBA" id="ARBA00047899"/>
    </source>
</evidence>
<feature type="domain" description="RWD" evidence="13">
    <location>
        <begin position="11"/>
        <end position="125"/>
    </location>
</feature>
<evidence type="ECO:0000259" key="12">
    <source>
        <dbReference type="PROSITE" id="PS50011"/>
    </source>
</evidence>
<dbReference type="GO" id="GO:0009893">
    <property type="term" value="P:positive regulation of metabolic process"/>
    <property type="evidence" value="ECO:0007669"/>
    <property type="project" value="UniProtKB-ARBA"/>
</dbReference>
<dbReference type="EMBL" id="HBUF01034501">
    <property type="protein sequence ID" value="CAG6615975.1"/>
    <property type="molecule type" value="Transcribed_RNA"/>
</dbReference>
<dbReference type="SUPFAM" id="SSF55681">
    <property type="entry name" value="Class II aaRS and biotin synthetases"/>
    <property type="match status" value="1"/>
</dbReference>
<dbReference type="InterPro" id="IPR050339">
    <property type="entry name" value="CC_SR_Kinase"/>
</dbReference>
<sequence length="1298" mass="146995">MEESLQERQDNELEALEAIFGNDLQNKRPQNGKWSPLDIELTVYPQQGSSFNTSKQVHAKLNLRVQCSAKYPNKVPHIELTKSKGLSSQQLTHLHEELTELMGQLRGEVMIFNLVQHIQKVLHDYNQPGYQSFYDEMVVRQQQQDEQAMLLKKAEEDQMRQRVLTEIQFKTEAIRDEFKRKRNPTLTFNREETESESCAITPPSNTCSPKHEPWRHKLKDSESNSPKSDEMLSQWKNIAHSRVDKEFELLDWLGKGAFGDVLKVRNKLDDRLYAIKRIPLNPKNKQLNKKIMREVKLLSRLNHENVVRYYNSWIESGTSEIEDSEDEEESISMRAVPNLPAEHRARKQQNGKTGVGRAGAGGIDVQPLQQCGLVDNEDLDDEDSDSGSRDDDWISFLPGSRSAINDDSDSFSSSSEEDSSSDNSSDNTATVTSNGNIARFMQYMYIQMEFCEKSTLRSAIDNGLCEDMARVWRLLREIIEGLSHIHSQGIIHRDLKPVNIFIDYDDHVKIGDFGLATNILQKHAAGPLSRELTGYVLPPPVKSDTLYYSNETSHTGQVGTALYSAPELDSHGVKAMYNQKVDIYSLGIIFFEMCYHPLNTNMERMKILSDLRLKEIKLPPDFCTAETYRQVYIVRWCLNHDPSKRPSYEQLLADDHIPPPQVGETVLQDMVRQTLSNPQSKGYKYLVAACFNQKVSPADDITYDISLSRAANFSLLESTGDKLRRIFQLHGGVYFQTPLLTPLNRLTTGFETTAPMMTRGGSVVSLPHDLRIPFARYLAQNGSIVSMKRYCIDRVYRERRVLGFHPRELVECAFDIVTPTPGNLMAEAELIAMLWEIVSEFPGLLDKNCMVRINHYHLVTGILLHCGVEEQKHDLACKILRKTKSDELSCNPNSKLSSRLSELDLADHNINSLLSLMSLELSYSKVVAQLKPLTKKNTLAATFVKKGLKQLELVIANTESLGVKCPLMITPGLLTDINIYSGTIFQLVWDQKNKHHRLDREVVAVGGRYDNLISFFKTMLDVSPDSSSPQCGAGLSLSLDKLVSAGSSVPCSSTPNSTCDVLLYSIGKGMLHTRLNIVRDLWQAGVRCTVLEQQEDFESIQSYCLSSRIPCIVFLKESEPGLARLRTLGKDSNRFQEKRVQLNELVECVIRMIRCDNTGVNTGRSDQTRHRTTSEARQNSVGELSAADVNVTLLTENQERISAAARRRYEHQILNTLSSSLQKLSPRVKVEVVALQVEADFVRSLASLMDIKDNAGLVKKFPRHKKIVTRVLEHLESLSDSTVLVFYSIMDSVYKFVL</sequence>
<dbReference type="InterPro" id="IPR006575">
    <property type="entry name" value="RWD_dom"/>
</dbReference>
<feature type="region of interest" description="Disordered" evidence="11">
    <location>
        <begin position="319"/>
        <end position="431"/>
    </location>
</feature>
<dbReference type="PANTHER" id="PTHR11042">
    <property type="entry name" value="EUKARYOTIC TRANSLATION INITIATION FACTOR 2-ALPHA KINASE EIF2-ALPHA KINASE -RELATED"/>
    <property type="match status" value="1"/>
</dbReference>
<dbReference type="EMBL" id="HBUF01563213">
    <property type="protein sequence ID" value="CAG6763362.1"/>
    <property type="molecule type" value="Transcribed_RNA"/>
</dbReference>
<evidence type="ECO:0000256" key="1">
    <source>
        <dbReference type="ARBA" id="ARBA00012513"/>
    </source>
</evidence>
<evidence type="ECO:0000256" key="9">
    <source>
        <dbReference type="ARBA" id="ARBA00048679"/>
    </source>
</evidence>
<comment type="similarity">
    <text evidence="7">Belongs to the protein kinase superfamily. Ser/Thr protein kinase family. GCN2 subfamily.</text>
</comment>
<evidence type="ECO:0000256" key="10">
    <source>
        <dbReference type="PROSITE-ProRule" id="PRU10141"/>
    </source>
</evidence>
<dbReference type="Gene3D" id="3.30.930.10">
    <property type="entry name" value="Bira Bifunctional Protein, Domain 2"/>
    <property type="match status" value="1"/>
</dbReference>
<reference evidence="14" key="1">
    <citation type="submission" date="2021-05" db="EMBL/GenBank/DDBJ databases">
        <authorList>
            <person name="Alioto T."/>
            <person name="Alioto T."/>
            <person name="Gomez Garrido J."/>
        </authorList>
    </citation>
    <scope>NUCLEOTIDE SEQUENCE</scope>
</reference>
<dbReference type="Pfam" id="PF00069">
    <property type="entry name" value="Pkinase"/>
    <property type="match status" value="2"/>
</dbReference>
<name>A0A8D8LTM2_9HEMI</name>